<protein>
    <submittedName>
        <fullName evidence="2">Uncharacterized protein</fullName>
    </submittedName>
</protein>
<name>A0ABX1VCV8_9PLAN</name>
<comment type="caution">
    <text evidence="2">The sequence shown here is derived from an EMBL/GenBank/DDBJ whole genome shotgun (WGS) entry which is preliminary data.</text>
</comment>
<keyword evidence="1" id="KW-0812">Transmembrane</keyword>
<gene>
    <name evidence="2" type="ORF">LzC2_18710</name>
</gene>
<dbReference type="RefSeq" id="WP_171186169.1">
    <property type="nucleotide sequence ID" value="NZ_WTPX01000050.1"/>
</dbReference>
<accession>A0ABX1VCV8</accession>
<dbReference type="EMBL" id="WTPX01000050">
    <property type="protein sequence ID" value="NNJ25796.1"/>
    <property type="molecule type" value="Genomic_DNA"/>
</dbReference>
<feature type="transmembrane region" description="Helical" evidence="1">
    <location>
        <begin position="6"/>
        <end position="27"/>
    </location>
</feature>
<organism evidence="2 3">
    <name type="scientific">Alienimonas chondri</name>
    <dbReference type="NCBI Taxonomy" id="2681879"/>
    <lineage>
        <taxon>Bacteria</taxon>
        <taxon>Pseudomonadati</taxon>
        <taxon>Planctomycetota</taxon>
        <taxon>Planctomycetia</taxon>
        <taxon>Planctomycetales</taxon>
        <taxon>Planctomycetaceae</taxon>
        <taxon>Alienimonas</taxon>
    </lineage>
</organism>
<sequence length="184" mass="19708">MLSDAFPPAARVVAAAVCLGLAWWAFGRRPAPGEPDRRRPGLVALAAAGGGWLLIAGDAWEWLTMHGGRWWIPTTVVGVLGTIPLLAKRGSRHVRRWAGPVAGLMIVAPFVASLFEISQTERAFARLLAAPTGFREWEIRYAVAAGFRAAAVSAVTGLLVVAAWPRPAGVSRDEPPVDEQREQA</sequence>
<feature type="transmembrane region" description="Helical" evidence="1">
    <location>
        <begin position="69"/>
        <end position="87"/>
    </location>
</feature>
<evidence type="ECO:0000256" key="1">
    <source>
        <dbReference type="SAM" id="Phobius"/>
    </source>
</evidence>
<evidence type="ECO:0000313" key="2">
    <source>
        <dbReference type="EMBL" id="NNJ25796.1"/>
    </source>
</evidence>
<keyword evidence="1" id="KW-0472">Membrane</keyword>
<keyword evidence="3" id="KW-1185">Reference proteome</keyword>
<evidence type="ECO:0000313" key="3">
    <source>
        <dbReference type="Proteomes" id="UP000609651"/>
    </source>
</evidence>
<reference evidence="2 3" key="1">
    <citation type="journal article" date="2020" name="Syst. Appl. Microbiol.">
        <title>Alienimonas chondri sp. nov., a novel planctomycete isolated from the biofilm of the red alga Chondrus crispus.</title>
        <authorList>
            <person name="Vitorino I."/>
            <person name="Albuquerque L."/>
            <person name="Wiegand S."/>
            <person name="Kallscheuer N."/>
            <person name="da Costa M.S."/>
            <person name="Lobo-da-Cunha A."/>
            <person name="Jogler C."/>
            <person name="Lage O.M."/>
        </authorList>
    </citation>
    <scope>NUCLEOTIDE SEQUENCE [LARGE SCALE GENOMIC DNA]</scope>
    <source>
        <strain evidence="2 3">LzC2</strain>
    </source>
</reference>
<dbReference type="Proteomes" id="UP000609651">
    <property type="component" value="Unassembled WGS sequence"/>
</dbReference>
<proteinExistence type="predicted"/>
<feature type="transmembrane region" description="Helical" evidence="1">
    <location>
        <begin position="139"/>
        <end position="164"/>
    </location>
</feature>
<feature type="transmembrane region" description="Helical" evidence="1">
    <location>
        <begin position="39"/>
        <end position="57"/>
    </location>
</feature>
<keyword evidence="1" id="KW-1133">Transmembrane helix</keyword>